<organism evidence="1">
    <name type="scientific">Oscillatoriales cyanobacterium SpSt-418</name>
    <dbReference type="NCBI Taxonomy" id="2282169"/>
    <lineage>
        <taxon>Bacteria</taxon>
        <taxon>Bacillati</taxon>
        <taxon>Cyanobacteriota</taxon>
        <taxon>Cyanophyceae</taxon>
        <taxon>Oscillatoriophycideae</taxon>
        <taxon>Oscillatoriales</taxon>
    </lineage>
</organism>
<evidence type="ECO:0000313" key="1">
    <source>
        <dbReference type="EMBL" id="HFN00820.1"/>
    </source>
</evidence>
<gene>
    <name evidence="1" type="ORF">ENR64_24310</name>
</gene>
<dbReference type="AlphaFoldDB" id="A0A7C3PJ76"/>
<comment type="caution">
    <text evidence="1">The sequence shown here is derived from an EMBL/GenBank/DDBJ whole genome shotgun (WGS) entry which is preliminary data.</text>
</comment>
<name>A0A7C3PJ76_9CYAN</name>
<proteinExistence type="predicted"/>
<dbReference type="EMBL" id="DSRU01000344">
    <property type="protein sequence ID" value="HFN00820.1"/>
    <property type="molecule type" value="Genomic_DNA"/>
</dbReference>
<protein>
    <submittedName>
        <fullName evidence="1">Uncharacterized protein</fullName>
    </submittedName>
</protein>
<reference evidence="1" key="1">
    <citation type="journal article" date="2020" name="mSystems">
        <title>Genome- and Community-Level Interaction Insights into Carbon Utilization and Element Cycling Functions of Hydrothermarchaeota in Hydrothermal Sediment.</title>
        <authorList>
            <person name="Zhou Z."/>
            <person name="Liu Y."/>
            <person name="Xu W."/>
            <person name="Pan J."/>
            <person name="Luo Z.H."/>
            <person name="Li M."/>
        </authorList>
    </citation>
    <scope>NUCLEOTIDE SEQUENCE [LARGE SCALE GENOMIC DNA]</scope>
    <source>
        <strain evidence="1">SpSt-418</strain>
    </source>
</reference>
<accession>A0A7C3PJ76</accession>
<sequence length="86" mass="9489">MYDNKVRLSPDVIQKAEAIAQEWGLKNARAAVEAVFRRYADEFLQPTMPAPRMVPANGISDRRPAYTAEAPQSCEALAALDELLGL</sequence>